<dbReference type="GO" id="GO:0003677">
    <property type="term" value="F:DNA binding"/>
    <property type="evidence" value="ECO:0007669"/>
    <property type="project" value="InterPro"/>
</dbReference>
<evidence type="ECO:0000256" key="5">
    <source>
        <dbReference type="SAM" id="MobiDB-lite"/>
    </source>
</evidence>
<dbReference type="GO" id="GO:0046982">
    <property type="term" value="F:protein heterodimerization activity"/>
    <property type="evidence" value="ECO:0007669"/>
    <property type="project" value="InterPro"/>
</dbReference>
<sequence length="171" mass="19017">MEAENSLPTDSAPTAQELQDGHEEAEPGRFKSPTPGADSDDWEYERPPGRGINGIATAPNTVPGKSALQKGASNTQKRKRATYKKAGMYAGKMKPHRRVYKLGTGALERMKTQRRIAKLLERKEGPFPRLVRELTQDLKSDLRWEAAALEALKEASEAFLVKMFGCKLFQS</sequence>
<dbReference type="InterPro" id="IPR007125">
    <property type="entry name" value="H2A/H2B/H3"/>
</dbReference>
<keyword evidence="3" id="KW-0158">Chromosome</keyword>
<comment type="subcellular location">
    <subcellularLocation>
        <location evidence="1">Chromosome</location>
    </subcellularLocation>
</comment>
<comment type="similarity">
    <text evidence="2">Belongs to the histone H3 family.</text>
</comment>
<dbReference type="AlphaFoldDB" id="A0AAN7YDP8"/>
<name>A0AAN7YDP8_9PEZI</name>
<dbReference type="Proteomes" id="UP001310890">
    <property type="component" value="Unassembled WGS sequence"/>
</dbReference>
<protein>
    <recommendedName>
        <fullName evidence="6">Core Histone H2A/H2B/H3 domain-containing protein</fullName>
    </recommendedName>
</protein>
<feature type="domain" description="Core Histone H2A/H2B/H3" evidence="6">
    <location>
        <begin position="117"/>
        <end position="164"/>
    </location>
</feature>
<organism evidence="7 8">
    <name type="scientific">Meristemomyces frigidus</name>
    <dbReference type="NCBI Taxonomy" id="1508187"/>
    <lineage>
        <taxon>Eukaryota</taxon>
        <taxon>Fungi</taxon>
        <taxon>Dikarya</taxon>
        <taxon>Ascomycota</taxon>
        <taxon>Pezizomycotina</taxon>
        <taxon>Dothideomycetes</taxon>
        <taxon>Dothideomycetidae</taxon>
        <taxon>Mycosphaerellales</taxon>
        <taxon>Teratosphaeriaceae</taxon>
        <taxon>Meristemomyces</taxon>
    </lineage>
</organism>
<feature type="compositionally biased region" description="Basic and acidic residues" evidence="5">
    <location>
        <begin position="19"/>
        <end position="29"/>
    </location>
</feature>
<reference evidence="7" key="1">
    <citation type="submission" date="2023-08" db="EMBL/GenBank/DDBJ databases">
        <title>Black Yeasts Isolated from many extreme environments.</title>
        <authorList>
            <person name="Coleine C."/>
            <person name="Stajich J.E."/>
            <person name="Selbmann L."/>
        </authorList>
    </citation>
    <scope>NUCLEOTIDE SEQUENCE</scope>
    <source>
        <strain evidence="7">CCFEE 5401</strain>
    </source>
</reference>
<dbReference type="SUPFAM" id="SSF47113">
    <property type="entry name" value="Histone-fold"/>
    <property type="match status" value="1"/>
</dbReference>
<dbReference type="GO" id="GO:0030527">
    <property type="term" value="F:structural constituent of chromatin"/>
    <property type="evidence" value="ECO:0007669"/>
    <property type="project" value="InterPro"/>
</dbReference>
<dbReference type="PANTHER" id="PTHR11426">
    <property type="entry name" value="HISTONE H3"/>
    <property type="match status" value="1"/>
</dbReference>
<keyword evidence="4" id="KW-0544">Nucleosome core</keyword>
<dbReference type="Pfam" id="PF00125">
    <property type="entry name" value="Histone"/>
    <property type="match status" value="1"/>
</dbReference>
<dbReference type="EMBL" id="JAVRRL010000069">
    <property type="protein sequence ID" value="KAK5109177.1"/>
    <property type="molecule type" value="Genomic_DNA"/>
</dbReference>
<evidence type="ECO:0000259" key="6">
    <source>
        <dbReference type="Pfam" id="PF00125"/>
    </source>
</evidence>
<feature type="region of interest" description="Disordered" evidence="5">
    <location>
        <begin position="1"/>
        <end position="81"/>
    </location>
</feature>
<dbReference type="InterPro" id="IPR009072">
    <property type="entry name" value="Histone-fold"/>
</dbReference>
<dbReference type="InterPro" id="IPR000164">
    <property type="entry name" value="Histone_H3/CENP-A"/>
</dbReference>
<comment type="caution">
    <text evidence="7">The sequence shown here is derived from an EMBL/GenBank/DDBJ whole genome shotgun (WGS) entry which is preliminary data.</text>
</comment>
<evidence type="ECO:0000256" key="4">
    <source>
        <dbReference type="ARBA" id="ARBA00023269"/>
    </source>
</evidence>
<gene>
    <name evidence="7" type="ORF">LTR62_007262</name>
</gene>
<evidence type="ECO:0000256" key="1">
    <source>
        <dbReference type="ARBA" id="ARBA00004286"/>
    </source>
</evidence>
<accession>A0AAN7YDP8</accession>
<evidence type="ECO:0000256" key="2">
    <source>
        <dbReference type="ARBA" id="ARBA00010343"/>
    </source>
</evidence>
<dbReference type="GO" id="GO:0000786">
    <property type="term" value="C:nucleosome"/>
    <property type="evidence" value="ECO:0007669"/>
    <property type="project" value="UniProtKB-KW"/>
</dbReference>
<proteinExistence type="inferred from homology"/>
<feature type="compositionally biased region" description="Polar residues" evidence="5">
    <location>
        <begin position="1"/>
        <end position="17"/>
    </location>
</feature>
<evidence type="ECO:0000256" key="3">
    <source>
        <dbReference type="ARBA" id="ARBA00022454"/>
    </source>
</evidence>
<evidence type="ECO:0000313" key="8">
    <source>
        <dbReference type="Proteomes" id="UP001310890"/>
    </source>
</evidence>
<evidence type="ECO:0000313" key="7">
    <source>
        <dbReference type="EMBL" id="KAK5109177.1"/>
    </source>
</evidence>
<keyword evidence="4" id="KW-0238">DNA-binding</keyword>
<dbReference type="Gene3D" id="1.10.20.10">
    <property type="entry name" value="Histone, subunit A"/>
    <property type="match status" value="1"/>
</dbReference>
<dbReference type="SMART" id="SM00428">
    <property type="entry name" value="H3"/>
    <property type="match status" value="1"/>
</dbReference>